<dbReference type="EMBL" id="JBHSWD010000001">
    <property type="protein sequence ID" value="MFC6590633.1"/>
    <property type="molecule type" value="Genomic_DNA"/>
</dbReference>
<dbReference type="InterPro" id="IPR029068">
    <property type="entry name" value="Glyas_Bleomycin-R_OHBP_Dase"/>
</dbReference>
<accession>A0ABW1Y8X7</accession>
<reference evidence="3" key="1">
    <citation type="journal article" date="2019" name="Int. J. Syst. Evol. Microbiol.">
        <title>The Global Catalogue of Microorganisms (GCM) 10K type strain sequencing project: providing services to taxonomists for standard genome sequencing and annotation.</title>
        <authorList>
            <consortium name="The Broad Institute Genomics Platform"/>
            <consortium name="The Broad Institute Genome Sequencing Center for Infectious Disease"/>
            <person name="Wu L."/>
            <person name="Ma J."/>
        </authorList>
    </citation>
    <scope>NUCLEOTIDE SEQUENCE [LARGE SCALE GENOMIC DNA]</scope>
    <source>
        <strain evidence="3">CGMCC 1.15772</strain>
    </source>
</reference>
<gene>
    <name evidence="2" type="ORF">ACFP81_00300</name>
</gene>
<evidence type="ECO:0000313" key="3">
    <source>
        <dbReference type="Proteomes" id="UP001596297"/>
    </source>
</evidence>
<keyword evidence="3" id="KW-1185">Reference proteome</keyword>
<protein>
    <submittedName>
        <fullName evidence="2">VOC family protein</fullName>
    </submittedName>
</protein>
<name>A0ABW1Y8X7_9DEIO</name>
<sequence>MKIQTVILKTANVATLHKFYGDVLGLPCELSSLCLSIRIGATTLIYEQEATFTGFYHLAFEVPHNLVDDAQSWLQARVPLLADANGHERFGPSAHWNTTNLYFADPAGNILQLVARHGRNTAQDGPFTSGHILNVSEVGAVVDNVPIALSTLASAGLCPFNGQSDTFTAVGGHGSMLIVVPAGRGWFPTGRSAVPAPIQVELDGGRVTL</sequence>
<feature type="domain" description="VOC" evidence="1">
    <location>
        <begin position="2"/>
        <end position="116"/>
    </location>
</feature>
<organism evidence="2 3">
    <name type="scientific">Deinococcus lacus</name>
    <dbReference type="NCBI Taxonomy" id="392561"/>
    <lineage>
        <taxon>Bacteria</taxon>
        <taxon>Thermotogati</taxon>
        <taxon>Deinococcota</taxon>
        <taxon>Deinococci</taxon>
        <taxon>Deinococcales</taxon>
        <taxon>Deinococcaceae</taxon>
        <taxon>Deinococcus</taxon>
    </lineage>
</organism>
<proteinExistence type="predicted"/>
<evidence type="ECO:0000313" key="2">
    <source>
        <dbReference type="EMBL" id="MFC6590633.1"/>
    </source>
</evidence>
<dbReference type="RefSeq" id="WP_380081655.1">
    <property type="nucleotide sequence ID" value="NZ_JBHSWD010000001.1"/>
</dbReference>
<dbReference type="InterPro" id="IPR037523">
    <property type="entry name" value="VOC_core"/>
</dbReference>
<evidence type="ECO:0000259" key="1">
    <source>
        <dbReference type="PROSITE" id="PS51819"/>
    </source>
</evidence>
<comment type="caution">
    <text evidence="2">The sequence shown here is derived from an EMBL/GenBank/DDBJ whole genome shotgun (WGS) entry which is preliminary data.</text>
</comment>
<dbReference type="SUPFAM" id="SSF54593">
    <property type="entry name" value="Glyoxalase/Bleomycin resistance protein/Dihydroxybiphenyl dioxygenase"/>
    <property type="match status" value="1"/>
</dbReference>
<dbReference type="Gene3D" id="3.10.180.10">
    <property type="entry name" value="2,3-Dihydroxybiphenyl 1,2-Dioxygenase, domain 1"/>
    <property type="match status" value="1"/>
</dbReference>
<dbReference type="Proteomes" id="UP001596297">
    <property type="component" value="Unassembled WGS sequence"/>
</dbReference>
<dbReference type="PROSITE" id="PS51819">
    <property type="entry name" value="VOC"/>
    <property type="match status" value="1"/>
</dbReference>